<evidence type="ECO:0000313" key="2">
    <source>
        <dbReference type="Proteomes" id="UP000260823"/>
    </source>
</evidence>
<dbReference type="AlphaFoldDB" id="A0A3E2NLF3"/>
<protein>
    <submittedName>
        <fullName evidence="1">Uncharacterized protein</fullName>
    </submittedName>
</protein>
<name>A0A3E2NLF3_9SPHI</name>
<gene>
    <name evidence="1" type="ORF">DYU05_18565</name>
</gene>
<accession>A0A3E2NLF3</accession>
<dbReference type="RefSeq" id="WP_117384646.1">
    <property type="nucleotide sequence ID" value="NZ_QWDE01000004.1"/>
</dbReference>
<comment type="caution">
    <text evidence="1">The sequence shown here is derived from an EMBL/GenBank/DDBJ whole genome shotgun (WGS) entry which is preliminary data.</text>
</comment>
<dbReference type="OrthoDB" id="793520at2"/>
<keyword evidence="2" id="KW-1185">Reference proteome</keyword>
<reference evidence="1 2" key="1">
    <citation type="submission" date="2018-08" db="EMBL/GenBank/DDBJ databases">
        <title>Mucilaginibacter terrae sp. nov., isolated from manganese diggings.</title>
        <authorList>
            <person name="Huang Y."/>
            <person name="Zhou Z."/>
        </authorList>
    </citation>
    <scope>NUCLEOTIDE SEQUENCE [LARGE SCALE GENOMIC DNA]</scope>
    <source>
        <strain evidence="1 2">ZH6</strain>
    </source>
</reference>
<evidence type="ECO:0000313" key="1">
    <source>
        <dbReference type="EMBL" id="RFZ81826.1"/>
    </source>
</evidence>
<proteinExistence type="predicted"/>
<sequence>MTEDLLLQGTVKWSYSHELAEFTGEYKRMSAMLSFSPPLHRHSGNIALTTTELIIEGAEGDEDLTLKLSAIKQLYLGFDDIFPAHSVRSRGILWQPLRIEYYTSTLTTECIYLVIDFNGLYTHDKAWYNALRELLE</sequence>
<organism evidence="1 2">
    <name type="scientific">Mucilaginibacter terrenus</name>
    <dbReference type="NCBI Taxonomy" id="2482727"/>
    <lineage>
        <taxon>Bacteria</taxon>
        <taxon>Pseudomonadati</taxon>
        <taxon>Bacteroidota</taxon>
        <taxon>Sphingobacteriia</taxon>
        <taxon>Sphingobacteriales</taxon>
        <taxon>Sphingobacteriaceae</taxon>
        <taxon>Mucilaginibacter</taxon>
    </lineage>
</organism>
<dbReference type="EMBL" id="QWDE01000004">
    <property type="protein sequence ID" value="RFZ81826.1"/>
    <property type="molecule type" value="Genomic_DNA"/>
</dbReference>
<dbReference type="Proteomes" id="UP000260823">
    <property type="component" value="Unassembled WGS sequence"/>
</dbReference>